<protein>
    <submittedName>
        <fullName evidence="1">DUF2283 domain-containing protein</fullName>
    </submittedName>
</protein>
<dbReference type="Pfam" id="PF10049">
    <property type="entry name" value="DUF2283"/>
    <property type="match status" value="1"/>
</dbReference>
<dbReference type="InterPro" id="IPR019270">
    <property type="entry name" value="DUF2283"/>
</dbReference>
<name>A0A6I6EDE4_THETI</name>
<dbReference type="RefSeq" id="WP_153975173.1">
    <property type="nucleotide sequence ID" value="NZ_CP039268.1"/>
</dbReference>
<sequence>MKLKVDRQADALYLTLSEAPSSRSEEVSPGIIVDYDDQDRVVGIEMLYLSKRAPEADIRRLLFESVPEVA</sequence>
<proteinExistence type="predicted"/>
<keyword evidence="2" id="KW-1185">Reference proteome</keyword>
<reference evidence="1 2" key="1">
    <citation type="submission" date="2019-12" db="EMBL/GenBank/DDBJ databases">
        <title>The complete genome of the thermophilic, anoxygenic phototrophic gammaproteobacterium Thermochromatium tepidum.</title>
        <authorList>
            <person name="Sattley W.M."/>
            <person name="Swingley W.D."/>
            <person name="Burchell B.M."/>
            <person name="Gurbani S.A."/>
            <person name="Kujawa C.M."/>
            <person name="Nuccio D.A."/>
            <person name="Schladweiler J."/>
            <person name="Shaffer K.N."/>
            <person name="Stokes L.M."/>
            <person name="Touchman J.W."/>
            <person name="Blankenship R.E."/>
            <person name="Madigan M.T."/>
        </authorList>
    </citation>
    <scope>NUCLEOTIDE SEQUENCE [LARGE SCALE GENOMIC DNA]</scope>
    <source>
        <strain evidence="1 2">ATCC 43061</strain>
    </source>
</reference>
<dbReference type="EMBL" id="CP039268">
    <property type="protein sequence ID" value="QGU32979.1"/>
    <property type="molecule type" value="Genomic_DNA"/>
</dbReference>
<dbReference type="AlphaFoldDB" id="A0A6I6EDE4"/>
<evidence type="ECO:0000313" key="2">
    <source>
        <dbReference type="Proteomes" id="UP000426424"/>
    </source>
</evidence>
<dbReference type="OrthoDB" id="9799670at2"/>
<evidence type="ECO:0000313" key="1">
    <source>
        <dbReference type="EMBL" id="QGU32979.1"/>
    </source>
</evidence>
<gene>
    <name evidence="1" type="ORF">E6P07_08285</name>
</gene>
<dbReference type="Proteomes" id="UP000426424">
    <property type="component" value="Chromosome"/>
</dbReference>
<accession>A0A6I6EDE4</accession>
<organism evidence="1 2">
    <name type="scientific">Thermochromatium tepidum ATCC 43061</name>
    <dbReference type="NCBI Taxonomy" id="316276"/>
    <lineage>
        <taxon>Bacteria</taxon>
        <taxon>Pseudomonadati</taxon>
        <taxon>Pseudomonadota</taxon>
        <taxon>Gammaproteobacteria</taxon>
        <taxon>Chromatiales</taxon>
        <taxon>Chromatiaceae</taxon>
        <taxon>Thermochromatium</taxon>
    </lineage>
</organism>
<dbReference type="KEGG" id="ttp:E6P07_08285"/>